<evidence type="ECO:0000256" key="2">
    <source>
        <dbReference type="SAM" id="SignalP"/>
    </source>
</evidence>
<feature type="region of interest" description="Disordered" evidence="1">
    <location>
        <begin position="98"/>
        <end position="119"/>
    </location>
</feature>
<dbReference type="RefSeq" id="WP_316789860.1">
    <property type="nucleotide sequence ID" value="NZ_CP053540.1"/>
</dbReference>
<evidence type="ECO:0000256" key="1">
    <source>
        <dbReference type="SAM" id="MobiDB-lite"/>
    </source>
</evidence>
<reference evidence="4" key="1">
    <citation type="submission" date="2020-05" db="EMBL/GenBank/DDBJ databases">
        <authorList>
            <person name="Zhu T."/>
            <person name="Keshari N."/>
            <person name="Lu X."/>
        </authorList>
    </citation>
    <scope>NUCLEOTIDE SEQUENCE</scope>
    <source>
        <strain evidence="4">NK1-22</strain>
    </source>
</reference>
<dbReference type="AlphaFoldDB" id="A0AA97BNH9"/>
<dbReference type="EMBL" id="CP053540">
    <property type="protein sequence ID" value="WOB41893.1"/>
    <property type="molecule type" value="Genomic_DNA"/>
</dbReference>
<dbReference type="InterPro" id="IPR036028">
    <property type="entry name" value="SH3-like_dom_sf"/>
</dbReference>
<name>A0AA97BNH9_9CYAN</name>
<gene>
    <name evidence="4" type="ORF">HNI00_00905</name>
</gene>
<feature type="signal peptide" evidence="2">
    <location>
        <begin position="1"/>
        <end position="39"/>
    </location>
</feature>
<dbReference type="InterPro" id="IPR003646">
    <property type="entry name" value="SH3-like_bac-type"/>
</dbReference>
<feature type="compositionally biased region" description="Low complexity" evidence="1">
    <location>
        <begin position="99"/>
        <end position="113"/>
    </location>
</feature>
<dbReference type="SMART" id="SM00287">
    <property type="entry name" value="SH3b"/>
    <property type="match status" value="1"/>
</dbReference>
<dbReference type="Gene3D" id="2.30.30.40">
    <property type="entry name" value="SH3 Domains"/>
    <property type="match status" value="1"/>
</dbReference>
<organism evidence="4">
    <name type="scientific">Thermoleptolyngbya oregonensis NK1-22</name>
    <dbReference type="NCBI Taxonomy" id="2547457"/>
    <lineage>
        <taxon>Bacteria</taxon>
        <taxon>Bacillati</taxon>
        <taxon>Cyanobacteriota</taxon>
        <taxon>Cyanophyceae</taxon>
        <taxon>Oculatellales</taxon>
        <taxon>Oculatellaceae</taxon>
        <taxon>Thermoleptolyngbya</taxon>
    </lineage>
</organism>
<keyword evidence="2" id="KW-0732">Signal</keyword>
<feature type="chain" id="PRO_5041663248" evidence="2">
    <location>
        <begin position="40"/>
        <end position="234"/>
    </location>
</feature>
<evidence type="ECO:0000259" key="3">
    <source>
        <dbReference type="PROSITE" id="PS51781"/>
    </source>
</evidence>
<sequence>MKVIMKMMQLRQRERIRRSVGVALATCMAIALSAGAALAQVGRVTIDGLSVRTGPGESYPMTNVFRRGDRVEVIRRDGDWVYVRGDRGAGWVQRRHLSVESGSSSSSRPPSSSDVVYESRGRIETRRYRTSGVAEIIRLRRDNEVSLRLRSSRAVLEYVGEVGETLGGDSVLRVRYFRSSELGDRYVPARGTCDLQTRDDDHSRDRIREIYCDVQPDDRYSEYWEYAASRFTTH</sequence>
<proteinExistence type="predicted"/>
<dbReference type="KEGG" id="tog:HNI00_00905"/>
<accession>A0AA97BNH9</accession>
<protein>
    <submittedName>
        <fullName evidence="4">SH3 domain-containing protein</fullName>
    </submittedName>
</protein>
<feature type="domain" description="SH3b" evidence="3">
    <location>
        <begin position="39"/>
        <end position="101"/>
    </location>
</feature>
<dbReference type="SUPFAM" id="SSF50044">
    <property type="entry name" value="SH3-domain"/>
    <property type="match status" value="1"/>
</dbReference>
<evidence type="ECO:0000313" key="4">
    <source>
        <dbReference type="EMBL" id="WOB41893.1"/>
    </source>
</evidence>
<dbReference type="Pfam" id="PF08239">
    <property type="entry name" value="SH3_3"/>
    <property type="match status" value="1"/>
</dbReference>
<dbReference type="PROSITE" id="PS51781">
    <property type="entry name" value="SH3B"/>
    <property type="match status" value="1"/>
</dbReference>